<dbReference type="PANTHER" id="PTHR38011">
    <property type="entry name" value="DIHYDROFOLATE REDUCTASE FAMILY PROTEIN (AFU_ORTHOLOGUE AFUA_8G06820)"/>
    <property type="match status" value="1"/>
</dbReference>
<keyword evidence="2" id="KW-0521">NADP</keyword>
<comment type="pathway">
    <text evidence="1">Cofactor biosynthesis; riboflavin biosynthesis.</text>
</comment>
<gene>
    <name evidence="5" type="ORF">NE675_06765</name>
</gene>
<keyword evidence="6" id="KW-1185">Reference proteome</keyword>
<organism evidence="5 6">
    <name type="scientific">Megasphaera massiliensis</name>
    <dbReference type="NCBI Taxonomy" id="1232428"/>
    <lineage>
        <taxon>Bacteria</taxon>
        <taxon>Bacillati</taxon>
        <taxon>Bacillota</taxon>
        <taxon>Negativicutes</taxon>
        <taxon>Veillonellales</taxon>
        <taxon>Veillonellaceae</taxon>
        <taxon>Megasphaera</taxon>
    </lineage>
</organism>
<protein>
    <submittedName>
        <fullName evidence="5">RibD family protein</fullName>
    </submittedName>
</protein>
<reference evidence="5 6" key="1">
    <citation type="submission" date="2022-06" db="EMBL/GenBank/DDBJ databases">
        <title>Isolation of gut microbiota from human fecal samples.</title>
        <authorList>
            <person name="Pamer E.G."/>
            <person name="Barat B."/>
            <person name="Waligurski E."/>
            <person name="Medina S."/>
            <person name="Paddock L."/>
            <person name="Mostad J."/>
        </authorList>
    </citation>
    <scope>NUCLEOTIDE SEQUENCE [LARGE SCALE GENOMIC DNA]</scope>
    <source>
        <strain evidence="5 6">DFI.1.1</strain>
    </source>
</reference>
<proteinExistence type="predicted"/>
<dbReference type="Pfam" id="PF01872">
    <property type="entry name" value="RibD_C"/>
    <property type="match status" value="1"/>
</dbReference>
<evidence type="ECO:0000313" key="5">
    <source>
        <dbReference type="EMBL" id="MCQ5342735.1"/>
    </source>
</evidence>
<evidence type="ECO:0000259" key="4">
    <source>
        <dbReference type="Pfam" id="PF01872"/>
    </source>
</evidence>
<keyword evidence="3" id="KW-0560">Oxidoreductase</keyword>
<accession>A0ABT1SS88</accession>
<evidence type="ECO:0000256" key="2">
    <source>
        <dbReference type="ARBA" id="ARBA00022857"/>
    </source>
</evidence>
<dbReference type="EMBL" id="JANGEW010000011">
    <property type="protein sequence ID" value="MCQ5342735.1"/>
    <property type="molecule type" value="Genomic_DNA"/>
</dbReference>
<dbReference type="Gene3D" id="3.40.430.10">
    <property type="entry name" value="Dihydrofolate Reductase, subunit A"/>
    <property type="match status" value="1"/>
</dbReference>
<feature type="domain" description="Bacterial bifunctional deaminase-reductase C-terminal" evidence="4">
    <location>
        <begin position="7"/>
        <end position="212"/>
    </location>
</feature>
<dbReference type="Proteomes" id="UP001206692">
    <property type="component" value="Unassembled WGS sequence"/>
</dbReference>
<evidence type="ECO:0000256" key="3">
    <source>
        <dbReference type="ARBA" id="ARBA00023002"/>
    </source>
</evidence>
<evidence type="ECO:0000313" key="6">
    <source>
        <dbReference type="Proteomes" id="UP001206692"/>
    </source>
</evidence>
<dbReference type="InterPro" id="IPR050765">
    <property type="entry name" value="Riboflavin_Biosynth_HTPR"/>
</dbReference>
<sequence>MDKANRPHIFCHMETSLDGKIMGKYLWIEETNAEEDSFYTLFAGPKAYFKPQALLNGRTTIEDNFTFYKTPAVDENAAPVPGGDFLADDGKTGFYLVVTDSKGRVAWETGQLTDFYGHEKAQVVEVLSEQASNAYKAYLRDKGVSYLICGKDQIDLSLTCRKLKEVLHLDSVMLAGGGAINWSFLQEGLCDEVSVVIAPAADGSADTQTLFMARPGFSDDQPIVFSVKDCKVMADGKVWLRYDVQGKSQHDFAADSEYQAVQDMLAKVNQ</sequence>
<name>A0ABT1SS88_9FIRM</name>
<dbReference type="PANTHER" id="PTHR38011:SF7">
    <property type="entry name" value="2,5-DIAMINO-6-RIBOSYLAMINO-4(3H)-PYRIMIDINONE 5'-PHOSPHATE REDUCTASE"/>
    <property type="match status" value="1"/>
</dbReference>
<evidence type="ECO:0000256" key="1">
    <source>
        <dbReference type="ARBA" id="ARBA00005104"/>
    </source>
</evidence>
<comment type="caution">
    <text evidence="5">The sequence shown here is derived from an EMBL/GenBank/DDBJ whole genome shotgun (WGS) entry which is preliminary data.</text>
</comment>
<dbReference type="InterPro" id="IPR024072">
    <property type="entry name" value="DHFR-like_dom_sf"/>
</dbReference>
<dbReference type="RefSeq" id="WP_062412064.1">
    <property type="nucleotide sequence ID" value="NZ_JAJCIO010000010.1"/>
</dbReference>
<dbReference type="SUPFAM" id="SSF53597">
    <property type="entry name" value="Dihydrofolate reductase-like"/>
    <property type="match status" value="1"/>
</dbReference>
<dbReference type="InterPro" id="IPR002734">
    <property type="entry name" value="RibDG_C"/>
</dbReference>